<keyword evidence="5" id="KW-1185">Reference proteome</keyword>
<reference evidence="2 5" key="2">
    <citation type="submission" date="2018-06" db="EMBL/GenBank/DDBJ databases">
        <title>Population genomics shows no distinction between pathogenic Candida krusei and environmental Pichia kudriavzevii: One species, four names.</title>
        <authorList>
            <person name="Douglass A.P."/>
            <person name="Offei B."/>
            <person name="Braun-Galleani S."/>
            <person name="Coughlan A.Y."/>
            <person name="Martos A."/>
            <person name="Ortiz-Merino R.A."/>
            <person name="Byrne K.P."/>
            <person name="Wolfe K.H."/>
        </authorList>
    </citation>
    <scope>NUCLEOTIDE SEQUENCE [LARGE SCALE GENOMIC DNA]</scope>
    <source>
        <strain evidence="2 5">CBS573</strain>
    </source>
</reference>
<dbReference type="Proteomes" id="UP000195871">
    <property type="component" value="Unassembled WGS sequence"/>
</dbReference>
<evidence type="ECO:0000313" key="3">
    <source>
        <dbReference type="EMBL" id="OUT24106.1"/>
    </source>
</evidence>
<sequence>MAPIAISSLNLGAKHMIRLSSMTSRSSKLFLSYTSMKKSSMEQDYYASFALHNESLDNSHAEFVSTNAGGKVESGEMHFVKNSHNANTSPSDVKDGEFTPTVSSTNDISGHGHSHA</sequence>
<name>A0A1Z8JU66_PICKU</name>
<feature type="compositionally biased region" description="Polar residues" evidence="1">
    <location>
        <begin position="82"/>
        <end position="91"/>
    </location>
</feature>
<dbReference type="EMBL" id="NHMM01000001">
    <property type="protein sequence ID" value="OUT24106.1"/>
    <property type="molecule type" value="Genomic_DNA"/>
</dbReference>
<evidence type="ECO:0000256" key="1">
    <source>
        <dbReference type="SAM" id="MobiDB-lite"/>
    </source>
</evidence>
<dbReference type="KEGG" id="pkz:C5L36_0C04755"/>
<evidence type="ECO:0000313" key="2">
    <source>
        <dbReference type="EMBL" id="AWU76544.1"/>
    </source>
</evidence>
<feature type="region of interest" description="Disordered" evidence="1">
    <location>
        <begin position="80"/>
        <end position="116"/>
    </location>
</feature>
<reference evidence="3 4" key="1">
    <citation type="submission" date="2017-05" db="EMBL/GenBank/DDBJ databases">
        <title>The Genome Sequence of Candida krusei Ckrusei653.</title>
        <authorList>
            <person name="Cuomo C."/>
            <person name="Forche A."/>
            <person name="Young S."/>
            <person name="Abouelleil A."/>
            <person name="Cao P."/>
            <person name="Chapman S."/>
            <person name="Cusick C."/>
            <person name="Shea T."/>
            <person name="Nusbaum C."/>
            <person name="Birren B."/>
        </authorList>
    </citation>
    <scope>NUCLEOTIDE SEQUENCE [LARGE SCALE GENOMIC DNA]</scope>
    <source>
        <strain evidence="3 4">Ckrusei653</strain>
    </source>
</reference>
<gene>
    <name evidence="2" type="ORF">C5L36_0C04755</name>
    <name evidence="3" type="ORF">CAS74_000489</name>
</gene>
<protein>
    <submittedName>
        <fullName evidence="3">Uncharacterized protein</fullName>
    </submittedName>
</protein>
<dbReference type="AlphaFoldDB" id="A0A1Z8JU66"/>
<accession>A0A1Z8JU66</accession>
<proteinExistence type="predicted"/>
<dbReference type="RefSeq" id="XP_029322021.1">
    <property type="nucleotide sequence ID" value="XM_029466161.1"/>
</dbReference>
<dbReference type="VEuPathDB" id="FungiDB:C5L36_0C04755"/>
<dbReference type="EMBL" id="CP028775">
    <property type="protein sequence ID" value="AWU76544.1"/>
    <property type="molecule type" value="Genomic_DNA"/>
</dbReference>
<evidence type="ECO:0000313" key="5">
    <source>
        <dbReference type="Proteomes" id="UP000249293"/>
    </source>
</evidence>
<dbReference type="GeneID" id="40384339"/>
<dbReference type="Proteomes" id="UP000249293">
    <property type="component" value="Chromosome 3"/>
</dbReference>
<dbReference type="OrthoDB" id="10613609at2759"/>
<evidence type="ECO:0000313" key="4">
    <source>
        <dbReference type="Proteomes" id="UP000195871"/>
    </source>
</evidence>
<organism evidence="3 4">
    <name type="scientific">Pichia kudriavzevii</name>
    <name type="common">Yeast</name>
    <name type="synonym">Issatchenkia orientalis</name>
    <dbReference type="NCBI Taxonomy" id="4909"/>
    <lineage>
        <taxon>Eukaryota</taxon>
        <taxon>Fungi</taxon>
        <taxon>Dikarya</taxon>
        <taxon>Ascomycota</taxon>
        <taxon>Saccharomycotina</taxon>
        <taxon>Pichiomycetes</taxon>
        <taxon>Pichiales</taxon>
        <taxon>Pichiaceae</taxon>
        <taxon>Pichia</taxon>
    </lineage>
</organism>